<dbReference type="Gene3D" id="2.30.40.10">
    <property type="entry name" value="Urease, subunit C, domain 1"/>
    <property type="match status" value="1"/>
</dbReference>
<evidence type="ECO:0000259" key="1">
    <source>
        <dbReference type="Pfam" id="PF01979"/>
    </source>
</evidence>
<feature type="non-terminal residue" evidence="2">
    <location>
        <position position="1"/>
    </location>
</feature>
<dbReference type="InterPro" id="IPR006680">
    <property type="entry name" value="Amidohydro-rel"/>
</dbReference>
<organism evidence="2">
    <name type="scientific">uncultured Pseudonocardia sp</name>
    <dbReference type="NCBI Taxonomy" id="211455"/>
    <lineage>
        <taxon>Bacteria</taxon>
        <taxon>Bacillati</taxon>
        <taxon>Actinomycetota</taxon>
        <taxon>Actinomycetes</taxon>
        <taxon>Pseudonocardiales</taxon>
        <taxon>Pseudonocardiaceae</taxon>
        <taxon>Pseudonocardia</taxon>
        <taxon>environmental samples</taxon>
    </lineage>
</organism>
<reference evidence="2" key="1">
    <citation type="submission" date="2020-02" db="EMBL/GenBank/DDBJ databases">
        <authorList>
            <person name="Meier V. D."/>
        </authorList>
    </citation>
    <scope>NUCLEOTIDE SEQUENCE</scope>
    <source>
        <strain evidence="2">AVDCRST_MAG66</strain>
    </source>
</reference>
<dbReference type="InterPro" id="IPR011059">
    <property type="entry name" value="Metal-dep_hydrolase_composite"/>
</dbReference>
<accession>A0A6J4NEU6</accession>
<name>A0A6J4NEU6_9PSEU</name>
<dbReference type="SUPFAM" id="SSF51338">
    <property type="entry name" value="Composite domain of metallo-dependent hydrolases"/>
    <property type="match status" value="1"/>
</dbReference>
<dbReference type="AlphaFoldDB" id="A0A6J4NEU6"/>
<dbReference type="EMBL" id="CADCUS010000061">
    <property type="protein sequence ID" value="CAA9383025.1"/>
    <property type="molecule type" value="Genomic_DNA"/>
</dbReference>
<sequence>AQVCGVGDRKGRVAPGYDADLLAVAGDPVADLGALLTPVAVLRAGELVAGTVVGAVAR</sequence>
<gene>
    <name evidence="2" type="ORF">AVDCRST_MAG66-437</name>
</gene>
<dbReference type="GO" id="GO:0016810">
    <property type="term" value="F:hydrolase activity, acting on carbon-nitrogen (but not peptide) bonds"/>
    <property type="evidence" value="ECO:0007669"/>
    <property type="project" value="InterPro"/>
</dbReference>
<dbReference type="Gene3D" id="3.20.20.140">
    <property type="entry name" value="Metal-dependent hydrolases"/>
    <property type="match status" value="1"/>
</dbReference>
<protein>
    <recommendedName>
        <fullName evidence="1">Amidohydrolase-related domain-containing protein</fullName>
    </recommendedName>
</protein>
<evidence type="ECO:0000313" key="2">
    <source>
        <dbReference type="EMBL" id="CAA9383025.1"/>
    </source>
</evidence>
<proteinExistence type="predicted"/>
<feature type="domain" description="Amidohydrolase-related" evidence="1">
    <location>
        <begin position="1"/>
        <end position="48"/>
    </location>
</feature>
<dbReference type="Pfam" id="PF01979">
    <property type="entry name" value="Amidohydro_1"/>
    <property type="match status" value="1"/>
</dbReference>